<feature type="region of interest" description="Disordered" evidence="8">
    <location>
        <begin position="1"/>
        <end position="24"/>
    </location>
</feature>
<evidence type="ECO:0000313" key="10">
    <source>
        <dbReference type="EMBL" id="MBW17561.1"/>
    </source>
</evidence>
<proteinExistence type="inferred from homology"/>
<dbReference type="EMBL" id="GFXV01004133">
    <property type="protein sequence ID" value="MBW15938.1"/>
    <property type="molecule type" value="Transcribed_RNA"/>
</dbReference>
<evidence type="ECO:0000256" key="8">
    <source>
        <dbReference type="SAM" id="MobiDB-lite"/>
    </source>
</evidence>
<dbReference type="GO" id="GO:0003743">
    <property type="term" value="F:translation initiation factor activity"/>
    <property type="evidence" value="ECO:0007669"/>
    <property type="project" value="UniProtKB-KW"/>
</dbReference>
<evidence type="ECO:0000256" key="3">
    <source>
        <dbReference type="ARBA" id="ARBA00022845"/>
    </source>
</evidence>
<protein>
    <recommendedName>
        <fullName evidence="6">eIF-4F 25 kDa subunit</fullName>
    </recommendedName>
</protein>
<evidence type="ECO:0000256" key="1">
    <source>
        <dbReference type="ARBA" id="ARBA00009860"/>
    </source>
</evidence>
<evidence type="ECO:0000256" key="6">
    <source>
        <dbReference type="ARBA" id="ARBA00032656"/>
    </source>
</evidence>
<dbReference type="InterPro" id="IPR001040">
    <property type="entry name" value="TIF_eIF_4E"/>
</dbReference>
<keyword evidence="2 7" id="KW-0396">Initiation factor</keyword>
<name>A0A2H8TUS8_9HEMI</name>
<organism evidence="10">
    <name type="scientific">Melanaphis sacchari</name>
    <dbReference type="NCBI Taxonomy" id="742174"/>
    <lineage>
        <taxon>Eukaryota</taxon>
        <taxon>Metazoa</taxon>
        <taxon>Ecdysozoa</taxon>
        <taxon>Arthropoda</taxon>
        <taxon>Hexapoda</taxon>
        <taxon>Insecta</taxon>
        <taxon>Pterygota</taxon>
        <taxon>Neoptera</taxon>
        <taxon>Paraneoptera</taxon>
        <taxon>Hemiptera</taxon>
        <taxon>Sternorrhyncha</taxon>
        <taxon>Aphidomorpha</taxon>
        <taxon>Aphidoidea</taxon>
        <taxon>Aphididae</taxon>
        <taxon>Aphidini</taxon>
        <taxon>Melanaphis</taxon>
    </lineage>
</organism>
<dbReference type="PROSITE" id="PS00813">
    <property type="entry name" value="IF4E"/>
    <property type="match status" value="1"/>
</dbReference>
<evidence type="ECO:0000256" key="2">
    <source>
        <dbReference type="ARBA" id="ARBA00022540"/>
    </source>
</evidence>
<dbReference type="GO" id="GO:0000340">
    <property type="term" value="F:RNA 7-methylguanosine cap binding"/>
    <property type="evidence" value="ECO:0007669"/>
    <property type="project" value="UniProtKB-ARBA"/>
</dbReference>
<dbReference type="GO" id="GO:0016281">
    <property type="term" value="C:eukaryotic translation initiation factor 4F complex"/>
    <property type="evidence" value="ECO:0007669"/>
    <property type="project" value="TreeGrafter"/>
</dbReference>
<sequence length="214" mass="24472">MVEGEPAHQANELPKVENEQPPEAEPAVAELVVKHPLENKWTLWFYENKSKVWEENIHEVASFDTVEDFWCLFNHIKRPSQLSYQCDYNYFKNGIKPMWEDGRNSAGGRWLLQLPPAKNSQLVDEYWKNIILSIIGEIYDQSSEINGAIVNVRSKGTKIAVWTNNASKENGSNIMAIGRKIKEVLGAQNEKMVYETHADTANKQGSFTKNTFVL</sequence>
<keyword evidence="4 7" id="KW-0694">RNA-binding</keyword>
<evidence type="ECO:0000256" key="4">
    <source>
        <dbReference type="ARBA" id="ARBA00022884"/>
    </source>
</evidence>
<gene>
    <name evidence="10" type="primary">eif4e1a_0</name>
    <name evidence="9" type="synonym">eif4e1a_1</name>
</gene>
<dbReference type="Pfam" id="PF01652">
    <property type="entry name" value="IF4E"/>
    <property type="match status" value="1"/>
</dbReference>
<dbReference type="InterPro" id="IPR019770">
    <property type="entry name" value="TIF_eIF_4E_CS"/>
</dbReference>
<dbReference type="AlphaFoldDB" id="A0A2H8TUS8"/>
<keyword evidence="5 7" id="KW-0648">Protein biosynthesis</keyword>
<dbReference type="InterPro" id="IPR023398">
    <property type="entry name" value="TIF_eIF4e-like"/>
</dbReference>
<accession>A0A2H8TUS8</accession>
<dbReference type="PANTHER" id="PTHR11960:SF8">
    <property type="entry name" value="EUKARYOTIC TRANSLATION INITIATION FACTOR 4E1-RELATED"/>
    <property type="match status" value="1"/>
</dbReference>
<dbReference type="Gene3D" id="3.30.760.10">
    <property type="entry name" value="RNA Cap, Translation Initiation Factor Eif4e"/>
    <property type="match status" value="1"/>
</dbReference>
<dbReference type="EMBL" id="GFXV01005756">
    <property type="protein sequence ID" value="MBW17561.1"/>
    <property type="molecule type" value="Transcribed_RNA"/>
</dbReference>
<evidence type="ECO:0000256" key="5">
    <source>
        <dbReference type="ARBA" id="ARBA00022917"/>
    </source>
</evidence>
<reference evidence="10" key="1">
    <citation type="submission" date="2017-10" db="EMBL/GenBank/DDBJ databases">
        <title>Transcriptome Assembly of Sugarcane Aphid Adults.</title>
        <authorList>
            <person name="Scully E.D."/>
            <person name="Palmer N.A."/>
            <person name="Geib S.M."/>
            <person name="Sarath G."/>
            <person name="Sattler S.E."/>
        </authorList>
    </citation>
    <scope>NUCLEOTIDE SEQUENCE</scope>
    <source>
        <tissue evidence="10">Whole body</tissue>
    </source>
</reference>
<dbReference type="SUPFAM" id="SSF55418">
    <property type="entry name" value="eIF4e-like"/>
    <property type="match status" value="1"/>
</dbReference>
<comment type="similarity">
    <text evidence="1 7">Belongs to the eukaryotic initiation factor 4E family.</text>
</comment>
<evidence type="ECO:0000256" key="7">
    <source>
        <dbReference type="RuleBase" id="RU004374"/>
    </source>
</evidence>
<evidence type="ECO:0000313" key="9">
    <source>
        <dbReference type="EMBL" id="MBW15938.1"/>
    </source>
</evidence>
<dbReference type="GO" id="GO:0006417">
    <property type="term" value="P:regulation of translation"/>
    <property type="evidence" value="ECO:0007669"/>
    <property type="project" value="UniProtKB-KW"/>
</dbReference>
<dbReference type="PANTHER" id="PTHR11960">
    <property type="entry name" value="EUKARYOTIC TRANSLATION INITIATION FACTOR 4E RELATED"/>
    <property type="match status" value="1"/>
</dbReference>
<keyword evidence="3" id="KW-0810">Translation regulation</keyword>
<dbReference type="OrthoDB" id="590761at2759"/>